<feature type="domain" description="MacB-like periplasmic core" evidence="8">
    <location>
        <begin position="456"/>
        <end position="653"/>
    </location>
</feature>
<keyword evidence="2" id="KW-1003">Cell membrane</keyword>
<evidence type="ECO:0000256" key="2">
    <source>
        <dbReference type="ARBA" id="ARBA00022475"/>
    </source>
</evidence>
<keyword evidence="5 6" id="KW-0472">Membrane</keyword>
<feature type="domain" description="MacB-like periplasmic core" evidence="8">
    <location>
        <begin position="43"/>
        <end position="266"/>
    </location>
</feature>
<reference evidence="9" key="1">
    <citation type="submission" date="2021-04" db="EMBL/GenBank/DDBJ databases">
        <authorList>
            <person name="Rodrigo-Torres L."/>
            <person name="Arahal R. D."/>
            <person name="Lucena T."/>
        </authorList>
    </citation>
    <scope>NUCLEOTIDE SEQUENCE</scope>
    <source>
        <strain evidence="9">CECT 9275</strain>
    </source>
</reference>
<dbReference type="GO" id="GO:0022857">
    <property type="term" value="F:transmembrane transporter activity"/>
    <property type="evidence" value="ECO:0007669"/>
    <property type="project" value="TreeGrafter"/>
</dbReference>
<evidence type="ECO:0000313" key="10">
    <source>
        <dbReference type="Proteomes" id="UP000680038"/>
    </source>
</evidence>
<dbReference type="InterPro" id="IPR025857">
    <property type="entry name" value="MacB_PCD"/>
</dbReference>
<feature type="domain" description="ABC3 transporter permease C-terminal" evidence="7">
    <location>
        <begin position="312"/>
        <end position="428"/>
    </location>
</feature>
<dbReference type="InterPro" id="IPR003838">
    <property type="entry name" value="ABC3_permease_C"/>
</dbReference>
<comment type="subcellular location">
    <subcellularLocation>
        <location evidence="1">Cell membrane</location>
        <topology evidence="1">Multi-pass membrane protein</topology>
    </subcellularLocation>
</comment>
<feature type="transmembrane region" description="Helical" evidence="6">
    <location>
        <begin position="361"/>
        <end position="380"/>
    </location>
</feature>
<evidence type="ECO:0000259" key="8">
    <source>
        <dbReference type="Pfam" id="PF12704"/>
    </source>
</evidence>
<dbReference type="Pfam" id="PF12704">
    <property type="entry name" value="MacB_PCD"/>
    <property type="match status" value="2"/>
</dbReference>
<evidence type="ECO:0000313" key="9">
    <source>
        <dbReference type="EMBL" id="CAG5003504.1"/>
    </source>
</evidence>
<feature type="domain" description="ABC3 transporter permease C-terminal" evidence="7">
    <location>
        <begin position="690"/>
        <end position="802"/>
    </location>
</feature>
<keyword evidence="4 6" id="KW-1133">Transmembrane helix</keyword>
<evidence type="ECO:0000256" key="5">
    <source>
        <dbReference type="ARBA" id="ARBA00023136"/>
    </source>
</evidence>
<dbReference type="InterPro" id="IPR050250">
    <property type="entry name" value="Macrolide_Exporter_MacB"/>
</dbReference>
<feature type="transmembrane region" description="Helical" evidence="6">
    <location>
        <begin position="42"/>
        <end position="64"/>
    </location>
</feature>
<accession>A0A916JC61</accession>
<dbReference type="RefSeq" id="WP_215239703.1">
    <property type="nucleotide sequence ID" value="NZ_CAJRAF010000002.1"/>
</dbReference>
<dbReference type="PANTHER" id="PTHR30572">
    <property type="entry name" value="MEMBRANE COMPONENT OF TRANSPORTER-RELATED"/>
    <property type="match status" value="1"/>
</dbReference>
<sequence>MRLKHPAKDPLDRPTTGKHHAVMIKHNLTIIYRNILKRKGTFLINLLGLSMGLSCAFIIFLWVYDELHVDKFHSNENRIFQVMENLRRPEGIVTTSNTPALLAETIAAELPEVVAAMTSTPKDFFPKFTFSYKGRNVKAAGKFADANHFEIFSYPLTRGNSKNVLTNKNSIVISEKLADNLFGSTIDVVGQKIEWKLPGLARQSLVSGVFKDIPGNSTDQFDFVIPFLNFREIMGMPQTMDSLGPFNTYVVLREGVSQETFNQKIAGFIRGKFRNANVTLFVRKYSDQYLHGSYENGVQAGGRMEYVVLFSVVAAFILLIACINFMNLSTATASVKWKEVGVKKAVGAGRKSLVIQYLSESVAMSFLALFLAILFTGLIIPSFNSLTGKQLDIGATEPVVFLVLVGITLFTGLLAGSYPAFYLSGFNPVRILKGTVQTSVSELWMRKGLVVFQFSLSIVFIISVLVIYEQIRFIQYKNLGFDRDNILQFETEGRVAEHPDQFIASLKGIRGVENVTGLMGSFITTYQGMGGELSWKGKKVAVQSLGVQYDFVETMGMQMKDGRSFKRDLNDENFKIILNEAAVKALGLNDPVGKQLVSAGPGVQIIGVVKDFNSQSLRSEVKPMSFRIDPTISTIMVKIEGKEQANVLAEIQELYKNYNPGFVLDYKFMDTDYQHLYESENRIFVLSGYFAGLAILISCLGLLGLASFTAEKRKKEIGIRKVLGASVSKIAGLLSRDFLILVAVAFIVAAPAAYFLMSKWLGGFAYKVNIPLGIFILVAFLVALLTLATVGFQAVKAALMNPVRSLKSE</sequence>
<proteinExistence type="predicted"/>
<evidence type="ECO:0000256" key="6">
    <source>
        <dbReference type="SAM" id="Phobius"/>
    </source>
</evidence>
<feature type="transmembrane region" description="Helical" evidence="6">
    <location>
        <begin position="400"/>
        <end position="423"/>
    </location>
</feature>
<keyword evidence="10" id="KW-1185">Reference proteome</keyword>
<comment type="caution">
    <text evidence="9">The sequence shown here is derived from an EMBL/GenBank/DDBJ whole genome shotgun (WGS) entry which is preliminary data.</text>
</comment>
<feature type="transmembrane region" description="Helical" evidence="6">
    <location>
        <begin position="306"/>
        <end position="328"/>
    </location>
</feature>
<feature type="transmembrane region" description="Helical" evidence="6">
    <location>
        <begin position="683"/>
        <end position="705"/>
    </location>
</feature>
<feature type="transmembrane region" description="Helical" evidence="6">
    <location>
        <begin position="449"/>
        <end position="468"/>
    </location>
</feature>
<dbReference type="PANTHER" id="PTHR30572:SF18">
    <property type="entry name" value="ABC-TYPE MACROLIDE FAMILY EXPORT SYSTEM PERMEASE COMPONENT 2"/>
    <property type="match status" value="1"/>
</dbReference>
<dbReference type="Proteomes" id="UP000680038">
    <property type="component" value="Unassembled WGS sequence"/>
</dbReference>
<feature type="transmembrane region" description="Helical" evidence="6">
    <location>
        <begin position="738"/>
        <end position="757"/>
    </location>
</feature>
<name>A0A916JC61_9BACT</name>
<feature type="transmembrane region" description="Helical" evidence="6">
    <location>
        <begin position="769"/>
        <end position="795"/>
    </location>
</feature>
<dbReference type="Pfam" id="PF02687">
    <property type="entry name" value="FtsX"/>
    <property type="match status" value="2"/>
</dbReference>
<gene>
    <name evidence="9" type="ORF">DYBT9275_03167</name>
</gene>
<evidence type="ECO:0000256" key="4">
    <source>
        <dbReference type="ARBA" id="ARBA00022989"/>
    </source>
</evidence>
<protein>
    <recommendedName>
        <fullName evidence="11">FtsX-like permease family protein</fullName>
    </recommendedName>
</protein>
<dbReference type="GO" id="GO:0005886">
    <property type="term" value="C:plasma membrane"/>
    <property type="evidence" value="ECO:0007669"/>
    <property type="project" value="UniProtKB-SubCell"/>
</dbReference>
<evidence type="ECO:0000256" key="3">
    <source>
        <dbReference type="ARBA" id="ARBA00022692"/>
    </source>
</evidence>
<organism evidence="9 10">
    <name type="scientific">Dyadobacter helix</name>
    <dbReference type="NCBI Taxonomy" id="2822344"/>
    <lineage>
        <taxon>Bacteria</taxon>
        <taxon>Pseudomonadati</taxon>
        <taxon>Bacteroidota</taxon>
        <taxon>Cytophagia</taxon>
        <taxon>Cytophagales</taxon>
        <taxon>Spirosomataceae</taxon>
        <taxon>Dyadobacter</taxon>
    </lineage>
</organism>
<dbReference type="AlphaFoldDB" id="A0A916JC61"/>
<evidence type="ECO:0000256" key="1">
    <source>
        <dbReference type="ARBA" id="ARBA00004651"/>
    </source>
</evidence>
<keyword evidence="3 6" id="KW-0812">Transmembrane</keyword>
<evidence type="ECO:0000259" key="7">
    <source>
        <dbReference type="Pfam" id="PF02687"/>
    </source>
</evidence>
<dbReference type="EMBL" id="CAJRAF010000002">
    <property type="protein sequence ID" value="CAG5003504.1"/>
    <property type="molecule type" value="Genomic_DNA"/>
</dbReference>
<evidence type="ECO:0008006" key="11">
    <source>
        <dbReference type="Google" id="ProtNLM"/>
    </source>
</evidence>